<dbReference type="InterPro" id="IPR021324">
    <property type="entry name" value="DUF2929"/>
</dbReference>
<keyword evidence="1" id="KW-0812">Transmembrane</keyword>
<keyword evidence="3" id="KW-1185">Reference proteome</keyword>
<dbReference type="KEGG" id="ppsr:I6J18_09615"/>
<sequence>MKFIMTFFWTFILAHMLTYVVSSMIGAAYDFTTGTILGIAAPILIMIIPAIMPEGPSKEAHH</sequence>
<proteinExistence type="predicted"/>
<feature type="transmembrane region" description="Helical" evidence="1">
    <location>
        <begin position="35"/>
        <end position="52"/>
    </location>
</feature>
<dbReference type="RefSeq" id="WP_040374453.1">
    <property type="nucleotide sequence ID" value="NZ_CP068053.1"/>
</dbReference>
<dbReference type="EMBL" id="CP068053">
    <property type="protein sequence ID" value="QQT02064.1"/>
    <property type="molecule type" value="Genomic_DNA"/>
</dbReference>
<feature type="transmembrane region" description="Helical" evidence="1">
    <location>
        <begin position="7"/>
        <end position="29"/>
    </location>
</feature>
<evidence type="ECO:0000313" key="2">
    <source>
        <dbReference type="EMBL" id="QQT02064.1"/>
    </source>
</evidence>
<reference evidence="2 3" key="1">
    <citation type="submission" date="2021-01" db="EMBL/GenBank/DDBJ databases">
        <title>FDA dAtabase for Regulatory Grade micrObial Sequences (FDA-ARGOS): Supporting development and validation of Infectious Disease Dx tests.</title>
        <authorList>
            <person name="Nelson B."/>
            <person name="Plummer A."/>
            <person name="Tallon L."/>
            <person name="Sadzewicz L."/>
            <person name="Zhao X."/>
            <person name="Boylan J."/>
            <person name="Ott S."/>
            <person name="Bowen H."/>
            <person name="Vavikolanu K."/>
            <person name="Mehta A."/>
            <person name="Aluvathingal J."/>
            <person name="Nadendla S."/>
            <person name="Myers T."/>
            <person name="Yan Y."/>
            <person name="Sichtig H."/>
        </authorList>
    </citation>
    <scope>NUCLEOTIDE SEQUENCE [LARGE SCALE GENOMIC DNA]</scope>
    <source>
        <strain evidence="2 3">FDAARGOS_1161</strain>
    </source>
</reference>
<keyword evidence="1" id="KW-0472">Membrane</keyword>
<keyword evidence="1" id="KW-1133">Transmembrane helix</keyword>
<evidence type="ECO:0000313" key="3">
    <source>
        <dbReference type="Proteomes" id="UP000595254"/>
    </source>
</evidence>
<accession>A0A974S1Z5</accession>
<name>A0A974S1Z5_PERPY</name>
<evidence type="ECO:0000256" key="1">
    <source>
        <dbReference type="SAM" id="Phobius"/>
    </source>
</evidence>
<organism evidence="2 3">
    <name type="scientific">Peribacillus psychrosaccharolyticus</name>
    <name type="common">Bacillus psychrosaccharolyticus</name>
    <dbReference type="NCBI Taxonomy" id="1407"/>
    <lineage>
        <taxon>Bacteria</taxon>
        <taxon>Bacillati</taxon>
        <taxon>Bacillota</taxon>
        <taxon>Bacilli</taxon>
        <taxon>Bacillales</taxon>
        <taxon>Bacillaceae</taxon>
        <taxon>Peribacillus</taxon>
    </lineage>
</organism>
<protein>
    <submittedName>
        <fullName evidence="2">YjzD family protein</fullName>
    </submittedName>
</protein>
<dbReference type="Proteomes" id="UP000595254">
    <property type="component" value="Chromosome"/>
</dbReference>
<gene>
    <name evidence="2" type="ORF">I6J18_09615</name>
</gene>
<dbReference type="AlphaFoldDB" id="A0A974S1Z5"/>
<dbReference type="Pfam" id="PF11151">
    <property type="entry name" value="DUF2929"/>
    <property type="match status" value="1"/>
</dbReference>